<dbReference type="GO" id="GO:0051537">
    <property type="term" value="F:2 iron, 2 sulfur cluster binding"/>
    <property type="evidence" value="ECO:0007669"/>
    <property type="project" value="UniProtKB-KW"/>
</dbReference>
<evidence type="ECO:0000256" key="2">
    <source>
        <dbReference type="ARBA" id="ARBA00022723"/>
    </source>
</evidence>
<dbReference type="CDD" id="cd03477">
    <property type="entry name" value="Rieske_YhfW_C"/>
    <property type="match status" value="1"/>
</dbReference>
<dbReference type="SUPFAM" id="SSF50022">
    <property type="entry name" value="ISP domain"/>
    <property type="match status" value="1"/>
</dbReference>
<dbReference type="Proteomes" id="UP000447833">
    <property type="component" value="Unassembled WGS sequence"/>
</dbReference>
<keyword evidence="5" id="KW-1015">Disulfide bond</keyword>
<keyword evidence="1" id="KW-0001">2Fe-2S</keyword>
<feature type="domain" description="Rieske" evidence="6">
    <location>
        <begin position="437"/>
        <end position="525"/>
    </location>
</feature>
<evidence type="ECO:0000256" key="3">
    <source>
        <dbReference type="ARBA" id="ARBA00023004"/>
    </source>
</evidence>
<evidence type="ECO:0000256" key="5">
    <source>
        <dbReference type="ARBA" id="ARBA00023157"/>
    </source>
</evidence>
<evidence type="ECO:0000313" key="7">
    <source>
        <dbReference type="EMBL" id="MYL65271.1"/>
    </source>
</evidence>
<dbReference type="Pfam" id="PF00355">
    <property type="entry name" value="Rieske"/>
    <property type="match status" value="1"/>
</dbReference>
<evidence type="ECO:0000256" key="1">
    <source>
        <dbReference type="ARBA" id="ARBA00022714"/>
    </source>
</evidence>
<dbReference type="PRINTS" id="PR00162">
    <property type="entry name" value="RIESKE"/>
</dbReference>
<accession>A0A845F3B5</accession>
<dbReference type="FunFam" id="2.102.10.10:FF:000014">
    <property type="entry name" value="Oxidoreductase, FAD dependent"/>
    <property type="match status" value="1"/>
</dbReference>
<dbReference type="GO" id="GO:0046872">
    <property type="term" value="F:metal ion binding"/>
    <property type="evidence" value="ECO:0007669"/>
    <property type="project" value="UniProtKB-KW"/>
</dbReference>
<dbReference type="InterPro" id="IPR017941">
    <property type="entry name" value="Rieske_2Fe-2S"/>
</dbReference>
<dbReference type="Gene3D" id="3.30.9.10">
    <property type="entry name" value="D-Amino Acid Oxidase, subunit A, domain 2"/>
    <property type="match status" value="1"/>
</dbReference>
<comment type="caution">
    <text evidence="7">The sequence shown here is derived from an EMBL/GenBank/DDBJ whole genome shotgun (WGS) entry which is preliminary data.</text>
</comment>
<gene>
    <name evidence="7" type="ORF">GLW07_18090</name>
</gene>
<dbReference type="SUPFAM" id="SSF51971">
    <property type="entry name" value="Nucleotide-binding domain"/>
    <property type="match status" value="1"/>
</dbReference>
<dbReference type="InterPro" id="IPR038010">
    <property type="entry name" value="YhfW_C"/>
</dbReference>
<dbReference type="Pfam" id="PF01266">
    <property type="entry name" value="DAO"/>
    <property type="match status" value="1"/>
</dbReference>
<dbReference type="InterPro" id="IPR006076">
    <property type="entry name" value="FAD-dep_OxRdtase"/>
</dbReference>
<dbReference type="GO" id="GO:0016705">
    <property type="term" value="F:oxidoreductase activity, acting on paired donors, with incorporation or reduction of molecular oxygen"/>
    <property type="evidence" value="ECO:0007669"/>
    <property type="project" value="UniProtKB-ARBA"/>
</dbReference>
<dbReference type="GO" id="GO:0005737">
    <property type="term" value="C:cytoplasm"/>
    <property type="evidence" value="ECO:0007669"/>
    <property type="project" value="TreeGrafter"/>
</dbReference>
<dbReference type="Gene3D" id="2.102.10.10">
    <property type="entry name" value="Rieske [2Fe-2S] iron-sulphur domain"/>
    <property type="match status" value="1"/>
</dbReference>
<dbReference type="Gene3D" id="3.50.50.60">
    <property type="entry name" value="FAD/NAD(P)-binding domain"/>
    <property type="match status" value="1"/>
</dbReference>
<dbReference type="PROSITE" id="PS51296">
    <property type="entry name" value="RIESKE"/>
    <property type="match status" value="1"/>
</dbReference>
<dbReference type="RefSeq" id="WP_160920635.1">
    <property type="nucleotide sequence ID" value="NZ_WMEY01000006.1"/>
</dbReference>
<sequence length="525" mass="58617">MEKIGGKQELIGGIELNVNSTWPENPEPIWRNGSRLENNPTLTESISTDVVVVGGGITGITTAYLLSKVGKKVVLLEANQLLNGTTGHTTAKITAQHDLIYDELFNHFGKEKARKYYDANNEAFQFIRHTINELSIQCSFTEEDSYLYTTTDNCARKLTNEMNAYHKLGIHGEFQNHLPIDLSIKAAIVMKNQAHFNPLAYLSPLVQKIKEQQGQIFEQTVAVDVEKGLNPIVVTKNGAKISCQTVIACTHFPFYDGNALYFSRMYAERSYVIAAKTKQAYPGGMYLSADMPKRSLRSYQMNGENIVLFGGESHKAGQGHQVTDHYQALKFFGEETFGLSEIVNRWSAQDLFTLDKLPYIGPVTKSEPNILIATGFHKWGMTNGTAAALLFRDYLLNKDNPYFDLFSPSRFHADPSIKTFLVQNANVASEFIKGKLSFTKEISELGNDEAAIIRVNGKKAGAYKGPEGDLHVVDTTCTHLYCEVKWNDDDRTWDCPCHGSRFSIDGDVLEGPADKPLINLKDELD</sequence>
<reference evidence="7 8" key="1">
    <citation type="submission" date="2019-11" db="EMBL/GenBank/DDBJ databases">
        <title>Genome sequences of 17 halophilic strains isolated from different environments.</title>
        <authorList>
            <person name="Furrow R.E."/>
        </authorList>
    </citation>
    <scope>NUCLEOTIDE SEQUENCE [LARGE SCALE GENOMIC DNA]</scope>
    <source>
        <strain evidence="7 8">22506_14_FS</strain>
    </source>
</reference>
<dbReference type="InterPro" id="IPR005805">
    <property type="entry name" value="Rieske_Fe-S_prot_C"/>
</dbReference>
<protein>
    <submittedName>
        <fullName evidence="7">FAD-dependent oxidoreductase</fullName>
    </submittedName>
</protein>
<dbReference type="EMBL" id="WMEY01000006">
    <property type="protein sequence ID" value="MYL65271.1"/>
    <property type="molecule type" value="Genomic_DNA"/>
</dbReference>
<name>A0A845F3B5_9BACL</name>
<dbReference type="AlphaFoldDB" id="A0A845F3B5"/>
<dbReference type="InterPro" id="IPR036188">
    <property type="entry name" value="FAD/NAD-bd_sf"/>
</dbReference>
<dbReference type="GO" id="GO:0016020">
    <property type="term" value="C:membrane"/>
    <property type="evidence" value="ECO:0007669"/>
    <property type="project" value="InterPro"/>
</dbReference>
<dbReference type="InterPro" id="IPR036922">
    <property type="entry name" value="Rieske_2Fe-2S_sf"/>
</dbReference>
<organism evidence="7 8">
    <name type="scientific">Guptibacillus hwajinpoensis</name>
    <dbReference type="NCBI Taxonomy" id="208199"/>
    <lineage>
        <taxon>Bacteria</taxon>
        <taxon>Bacillati</taxon>
        <taxon>Bacillota</taxon>
        <taxon>Bacilli</taxon>
        <taxon>Bacillales</taxon>
        <taxon>Guptibacillaceae</taxon>
        <taxon>Guptibacillus</taxon>
    </lineage>
</organism>
<evidence type="ECO:0000256" key="4">
    <source>
        <dbReference type="ARBA" id="ARBA00023014"/>
    </source>
</evidence>
<keyword evidence="2" id="KW-0479">Metal-binding</keyword>
<proteinExistence type="predicted"/>
<dbReference type="GO" id="GO:0004497">
    <property type="term" value="F:monooxygenase activity"/>
    <property type="evidence" value="ECO:0007669"/>
    <property type="project" value="UniProtKB-ARBA"/>
</dbReference>
<evidence type="ECO:0000259" key="6">
    <source>
        <dbReference type="PROSITE" id="PS51296"/>
    </source>
</evidence>
<keyword evidence="4" id="KW-0411">Iron-sulfur</keyword>
<dbReference type="PANTHER" id="PTHR13847">
    <property type="entry name" value="SARCOSINE DEHYDROGENASE-RELATED"/>
    <property type="match status" value="1"/>
</dbReference>
<keyword evidence="3" id="KW-0408">Iron</keyword>
<dbReference type="PANTHER" id="PTHR13847:SF274">
    <property type="entry name" value="RIESKE 2FE-2S IRON-SULFUR PROTEIN YHFW-RELATED"/>
    <property type="match status" value="1"/>
</dbReference>
<evidence type="ECO:0000313" key="8">
    <source>
        <dbReference type="Proteomes" id="UP000447833"/>
    </source>
</evidence>